<protein>
    <submittedName>
        <fullName evidence="2">Uncharacterized protein</fullName>
    </submittedName>
</protein>
<feature type="transmembrane region" description="Helical" evidence="1">
    <location>
        <begin position="50"/>
        <end position="73"/>
    </location>
</feature>
<reference evidence="2 3" key="1">
    <citation type="submission" date="2019-02" db="EMBL/GenBank/DDBJ databases">
        <authorList>
            <person name="Lehtovirta-Morley E L."/>
        </authorList>
    </citation>
    <scope>NUCLEOTIDE SEQUENCE [LARGE SCALE GENOMIC DNA]</scope>
    <source>
        <strain evidence="2">NFRAN1</strain>
    </source>
</reference>
<accession>A0A484IF76</accession>
<keyword evidence="3" id="KW-1185">Reference proteome</keyword>
<gene>
    <name evidence="2" type="ORF">NFRAN_1322</name>
</gene>
<keyword evidence="1" id="KW-0472">Membrane</keyword>
<evidence type="ECO:0000313" key="3">
    <source>
        <dbReference type="Proteomes" id="UP000294299"/>
    </source>
</evidence>
<feature type="transmembrane region" description="Helical" evidence="1">
    <location>
        <begin position="85"/>
        <end position="105"/>
    </location>
</feature>
<sequence>MQPQRIAKTTILDATSYELKLLLRGIILPASLVLFFVYMIIMIIDVDKTGYYNSLPTSFILSVGTLIAIKLLLHTKLEKLEIRRFRFVFLALFCYLIGELIYLYYQVFLGIVVPYPSIGDLFYLSATGFLSFHLYHILHLKKRLLKNKAYHYLGLIGSSFPIYLLIDTIYNYQSYYSDSSIELIINASYYASDAIVIFPCIPIILSLKKKDPFIFHWLLVSLSILVLVSGDLFYTFLASINEELLTITDWLWAFVYAIGYLLLSASILWFSKLKAILEYERYSKHLESEQYDSLNEIQDRENTIFLLDVNDILRNLINLIENSKERIDILFVEVIQKDDIIRFLEILKDTKRIKKSVNIRILLPYSKLDKEIIFRRSNKLISIKHFDRPLATNTITAIIDSEIMYMLGVGTNDYQNKNKFFIKQTTNKMKIYAFDALFEKIWFLEKSIDFGG</sequence>
<keyword evidence="1" id="KW-0812">Transmembrane</keyword>
<keyword evidence="1" id="KW-1133">Transmembrane helix</keyword>
<dbReference type="RefSeq" id="WP_134483606.1">
    <property type="nucleotide sequence ID" value="NZ_LR216287.1"/>
</dbReference>
<feature type="transmembrane region" description="Helical" evidence="1">
    <location>
        <begin position="250"/>
        <end position="271"/>
    </location>
</feature>
<organism evidence="2 3">
    <name type="scientific">Candidatus Nitrosocosmicus franklandianus</name>
    <dbReference type="NCBI Taxonomy" id="1798806"/>
    <lineage>
        <taxon>Archaea</taxon>
        <taxon>Nitrososphaerota</taxon>
        <taxon>Nitrososphaeria</taxon>
        <taxon>Nitrososphaerales</taxon>
        <taxon>Nitrososphaeraceae</taxon>
        <taxon>Candidatus Nitrosocosmicus</taxon>
    </lineage>
</organism>
<feature type="transmembrane region" description="Helical" evidence="1">
    <location>
        <begin position="21"/>
        <end position="44"/>
    </location>
</feature>
<dbReference type="KEGG" id="nfn:NFRAN_1322"/>
<dbReference type="GeneID" id="39420693"/>
<evidence type="ECO:0000313" key="2">
    <source>
        <dbReference type="EMBL" id="VFJ13644.1"/>
    </source>
</evidence>
<dbReference type="OrthoDB" id="386645at2157"/>
<dbReference type="EMBL" id="LR216287">
    <property type="protein sequence ID" value="VFJ13644.1"/>
    <property type="molecule type" value="Genomic_DNA"/>
</dbReference>
<feature type="transmembrane region" description="Helical" evidence="1">
    <location>
        <begin position="150"/>
        <end position="169"/>
    </location>
</feature>
<feature type="transmembrane region" description="Helical" evidence="1">
    <location>
        <begin position="214"/>
        <end position="238"/>
    </location>
</feature>
<feature type="transmembrane region" description="Helical" evidence="1">
    <location>
        <begin position="189"/>
        <end position="207"/>
    </location>
</feature>
<dbReference type="AlphaFoldDB" id="A0A484IF76"/>
<dbReference type="Proteomes" id="UP000294299">
    <property type="component" value="Chromosome NFRAN"/>
</dbReference>
<feature type="transmembrane region" description="Helical" evidence="1">
    <location>
        <begin position="121"/>
        <end position="138"/>
    </location>
</feature>
<evidence type="ECO:0000256" key="1">
    <source>
        <dbReference type="SAM" id="Phobius"/>
    </source>
</evidence>
<proteinExistence type="predicted"/>
<name>A0A484IF76_9ARCH</name>